<dbReference type="EMBL" id="QLNQ01000025">
    <property type="protein sequence ID" value="RCK62698.1"/>
    <property type="molecule type" value="Genomic_DNA"/>
</dbReference>
<gene>
    <name evidence="3" type="ORF">Cantr_08933</name>
</gene>
<evidence type="ECO:0000313" key="4">
    <source>
        <dbReference type="Proteomes" id="UP000253472"/>
    </source>
</evidence>
<dbReference type="AlphaFoldDB" id="A0A367YA18"/>
<feature type="region of interest" description="Disordered" evidence="1">
    <location>
        <begin position="1"/>
        <end position="30"/>
    </location>
</feature>
<keyword evidence="4" id="KW-1185">Reference proteome</keyword>
<organism evidence="3 4">
    <name type="scientific">Candida viswanathii</name>
    <dbReference type="NCBI Taxonomy" id="5486"/>
    <lineage>
        <taxon>Eukaryota</taxon>
        <taxon>Fungi</taxon>
        <taxon>Dikarya</taxon>
        <taxon>Ascomycota</taxon>
        <taxon>Saccharomycotina</taxon>
        <taxon>Pichiomycetes</taxon>
        <taxon>Debaryomycetaceae</taxon>
        <taxon>Candida/Lodderomyces clade</taxon>
        <taxon>Candida</taxon>
    </lineage>
</organism>
<evidence type="ECO:0000256" key="1">
    <source>
        <dbReference type="SAM" id="MobiDB-lite"/>
    </source>
</evidence>
<evidence type="ECO:0000259" key="2">
    <source>
        <dbReference type="Pfam" id="PF04715"/>
    </source>
</evidence>
<dbReference type="Proteomes" id="UP000253472">
    <property type="component" value="Unassembled WGS sequence"/>
</dbReference>
<dbReference type="Pfam" id="PF04715">
    <property type="entry name" value="Anth_synt_I_N"/>
    <property type="match status" value="1"/>
</dbReference>
<reference evidence="3 4" key="1">
    <citation type="submission" date="2018-06" db="EMBL/GenBank/DDBJ databases">
        <title>Whole genome sequencing of Candida tropicalis (genome annotated by CSBL at Korea University).</title>
        <authorList>
            <person name="Ahn J."/>
        </authorList>
    </citation>
    <scope>NUCLEOTIDE SEQUENCE [LARGE SCALE GENOMIC DNA]</scope>
    <source>
        <strain evidence="3 4">ATCC 20962</strain>
    </source>
</reference>
<dbReference type="STRING" id="5486.A0A367YA18"/>
<protein>
    <recommendedName>
        <fullName evidence="2">Anthranilate synthase component I N-terminal domain-containing protein</fullName>
    </recommendedName>
</protein>
<proteinExistence type="predicted"/>
<dbReference type="OrthoDB" id="1865897at2759"/>
<dbReference type="InterPro" id="IPR006805">
    <property type="entry name" value="Anth_synth_I_N"/>
</dbReference>
<accession>A0A367YA18</accession>
<feature type="domain" description="Anthranilate synthase component I N-terminal" evidence="2">
    <location>
        <begin position="33"/>
        <end position="82"/>
    </location>
</feature>
<comment type="caution">
    <text evidence="3">The sequence shown here is derived from an EMBL/GenBank/DDBJ whole genome shotgun (WGS) entry which is preliminary data.</text>
</comment>
<name>A0A367YA18_9ASCO</name>
<evidence type="ECO:0000313" key="3">
    <source>
        <dbReference type="EMBL" id="RCK62698.1"/>
    </source>
</evidence>
<sequence>MSQQVQPSIDTLKKIIDPTPPTPAPPTHQMCTPCTIVQIERPDRTPSFLFESSVKGDTVDRYSFIGIQPTKIIKTGDDATKYPEGSATLTRSVC</sequence>